<evidence type="ECO:0000313" key="2">
    <source>
        <dbReference type="Proteomes" id="UP000014319"/>
    </source>
</evidence>
<dbReference type="EMBL" id="KC117378">
    <property type="protein sequence ID" value="AGC34549.1"/>
    <property type="molecule type" value="Genomic_DNA"/>
</dbReference>
<name>R9QT62_9CAUD</name>
<organism evidence="1 2">
    <name type="scientific">Haloarcula sinaiiensis tailed virus 1</name>
    <dbReference type="NCBI Taxonomy" id="1262530"/>
    <lineage>
        <taxon>Viruses</taxon>
        <taxon>Duplodnaviria</taxon>
        <taxon>Heunggongvirae</taxon>
        <taxon>Uroviricota</taxon>
        <taxon>Caudoviricetes</taxon>
        <taxon>Kirjokansivirales</taxon>
        <taxon>Shortaselviridae</taxon>
        <taxon>Lonfivirus</taxon>
        <taxon>Lonfivirus codicilli</taxon>
        <taxon>Lonfivirus HSTV1</taxon>
    </lineage>
</organism>
<sequence>MAQQIADDAAELSEIDGVTEVKDSCESGVAFLLECEDYNVQRVHAELLRSDKWTPRGNFKNEKAPEHSYVKATYHVDYLN</sequence>
<accession>R9QT62</accession>
<dbReference type="KEGG" id="vg:16151488"/>
<proteinExistence type="predicted"/>
<dbReference type="Proteomes" id="UP000014319">
    <property type="component" value="Genome"/>
</dbReference>
<dbReference type="RefSeq" id="YP_008083054.1">
    <property type="nucleotide sequence ID" value="NC_021471.1"/>
</dbReference>
<keyword evidence="2" id="KW-1185">Reference proteome</keyword>
<protein>
    <submittedName>
        <fullName evidence="1">Uncharacterized protein</fullName>
    </submittedName>
</protein>
<reference evidence="1 2" key="1">
    <citation type="journal article" date="2013" name="Proc. Natl. Acad. Sci. U.S.A.">
        <title>Structure of the archaeal head-tailed virus HSTV-1 completes the HK97 fold story.</title>
        <authorList>
            <person name="Pietila M.K."/>
            <person name="Laurinmaki P."/>
            <person name="Russell D.A."/>
            <person name="Ko C.C."/>
            <person name="Jacobs-Sera D."/>
            <person name="Hendrix R.W."/>
            <person name="Bamford D.H."/>
            <person name="Butcher S.J."/>
        </authorList>
    </citation>
    <scope>NUCLEOTIDE SEQUENCE [LARGE SCALE GENOMIC DNA]</scope>
</reference>
<dbReference type="GeneID" id="16151488"/>
<gene>
    <name evidence="1" type="primary">4</name>
    <name evidence="1" type="ORF">HSTV1_4</name>
</gene>
<evidence type="ECO:0000313" key="1">
    <source>
        <dbReference type="EMBL" id="AGC34549.1"/>
    </source>
</evidence>